<organism evidence="1 2">
    <name type="scientific">Allacma fusca</name>
    <dbReference type="NCBI Taxonomy" id="39272"/>
    <lineage>
        <taxon>Eukaryota</taxon>
        <taxon>Metazoa</taxon>
        <taxon>Ecdysozoa</taxon>
        <taxon>Arthropoda</taxon>
        <taxon>Hexapoda</taxon>
        <taxon>Collembola</taxon>
        <taxon>Symphypleona</taxon>
        <taxon>Sminthuridae</taxon>
        <taxon>Allacma</taxon>
    </lineage>
</organism>
<accession>A0A8J2L0N8</accession>
<evidence type="ECO:0000313" key="2">
    <source>
        <dbReference type="Proteomes" id="UP000708208"/>
    </source>
</evidence>
<dbReference type="AlphaFoldDB" id="A0A8J2L0N8"/>
<dbReference type="EMBL" id="CAJVCH010296966">
    <property type="protein sequence ID" value="CAG7785448.1"/>
    <property type="molecule type" value="Genomic_DNA"/>
</dbReference>
<evidence type="ECO:0000313" key="1">
    <source>
        <dbReference type="EMBL" id="CAG7785448.1"/>
    </source>
</evidence>
<keyword evidence="2" id="KW-1185">Reference proteome</keyword>
<reference evidence="1" key="1">
    <citation type="submission" date="2021-06" db="EMBL/GenBank/DDBJ databases">
        <authorList>
            <person name="Hodson N. C."/>
            <person name="Mongue J. A."/>
            <person name="Jaron S. K."/>
        </authorList>
    </citation>
    <scope>NUCLEOTIDE SEQUENCE</scope>
</reference>
<sequence>MGEGPNNEESLHVPPFHARSVYSRYYYYSAYGQADNQTLTGIIKISSKYEQPQPFPLHWNGTVLKS</sequence>
<name>A0A8J2L0N8_9HEXA</name>
<comment type="caution">
    <text evidence="1">The sequence shown here is derived from an EMBL/GenBank/DDBJ whole genome shotgun (WGS) entry which is preliminary data.</text>
</comment>
<dbReference type="Proteomes" id="UP000708208">
    <property type="component" value="Unassembled WGS sequence"/>
</dbReference>
<protein>
    <submittedName>
        <fullName evidence="1">Uncharacterized protein</fullName>
    </submittedName>
</protein>
<gene>
    <name evidence="1" type="ORF">AFUS01_LOCUS24072</name>
</gene>
<proteinExistence type="predicted"/>